<comment type="subcellular location">
    <subcellularLocation>
        <location evidence="24">Golgi apparatus</location>
        <location evidence="24">Golgi stack membrane</location>
        <topology evidence="24">Single-pass type II membrane protein</topology>
    </subcellularLocation>
    <subcellularLocation>
        <location evidence="21">Golgi apparatus</location>
        <location evidence="21">trans-Golgi network membrane</location>
        <topology evidence="21">Single-pass type II membrane protein</topology>
    </subcellularLocation>
</comment>
<evidence type="ECO:0000313" key="27">
    <source>
        <dbReference type="Ensembl" id="ENSDCDP00010027524.1"/>
    </source>
</evidence>
<evidence type="ECO:0000313" key="28">
    <source>
        <dbReference type="Proteomes" id="UP000694580"/>
    </source>
</evidence>
<dbReference type="SUPFAM" id="SSF53756">
    <property type="entry name" value="UDP-Glycosyltransferase/glycogen phosphorylase"/>
    <property type="match status" value="1"/>
</dbReference>
<keyword evidence="10 24" id="KW-0333">Golgi apparatus</keyword>
<evidence type="ECO:0000259" key="26">
    <source>
        <dbReference type="Pfam" id="PF17039"/>
    </source>
</evidence>
<evidence type="ECO:0000256" key="23">
    <source>
        <dbReference type="ARBA" id="ARBA00043838"/>
    </source>
</evidence>
<feature type="domain" description="Fucosyltransferase N-terminal" evidence="26">
    <location>
        <begin position="75"/>
        <end position="181"/>
    </location>
</feature>
<keyword evidence="7 24" id="KW-0812">Transmembrane</keyword>
<dbReference type="InterPro" id="IPR001503">
    <property type="entry name" value="Glyco_trans_10"/>
</dbReference>
<keyword evidence="8" id="KW-0735">Signal-anchor</keyword>
<feature type="transmembrane region" description="Helical" evidence="24">
    <location>
        <begin position="12"/>
        <end position="32"/>
    </location>
</feature>
<dbReference type="Pfam" id="PF17039">
    <property type="entry name" value="Glyco_tran_10_N"/>
    <property type="match status" value="1"/>
</dbReference>
<evidence type="ECO:0000256" key="8">
    <source>
        <dbReference type="ARBA" id="ARBA00022968"/>
    </source>
</evidence>
<evidence type="ECO:0000256" key="2">
    <source>
        <dbReference type="ARBA" id="ARBA00004934"/>
    </source>
</evidence>
<dbReference type="EC" id="2.4.1.-" evidence="24"/>
<reference evidence="27 28" key="1">
    <citation type="submission" date="2020-06" db="EMBL/GenBank/DDBJ databases">
        <authorList>
            <consortium name="Wellcome Sanger Institute Data Sharing"/>
        </authorList>
    </citation>
    <scope>NUCLEOTIDE SEQUENCE [LARGE SCALE GENOMIC DNA]</scope>
</reference>
<dbReference type="AlphaFoldDB" id="A0AAY4C3N0"/>
<keyword evidence="5 24" id="KW-0328">Glycosyltransferase</keyword>
<comment type="catalytic activity">
    <reaction evidence="15">
        <text>a beta-D-galactosyl-(1-&gt;4)-N-acetyl-beta-D-glucosaminyl derivative + GDP-beta-L-fucose = a beta-D-galactosyl-(1-&gt;4)-[alpha-L-fucosyl-(1-&gt;3)]-N-acetyl-beta-D-glucosaminyl derivative + GDP + H(+)</text>
        <dbReference type="Rhea" id="RHEA:14257"/>
        <dbReference type="ChEBI" id="CHEBI:15378"/>
        <dbReference type="ChEBI" id="CHEBI:57273"/>
        <dbReference type="ChEBI" id="CHEBI:58189"/>
        <dbReference type="ChEBI" id="CHEBI:133507"/>
        <dbReference type="ChEBI" id="CHEBI:137941"/>
        <dbReference type="EC" id="2.4.1.152"/>
    </reaction>
    <physiologicalReaction direction="left-to-right" evidence="15">
        <dbReference type="Rhea" id="RHEA:14258"/>
    </physiologicalReaction>
</comment>
<reference evidence="27" key="2">
    <citation type="submission" date="2025-08" db="UniProtKB">
        <authorList>
            <consortium name="Ensembl"/>
        </authorList>
    </citation>
    <scope>IDENTIFICATION</scope>
</reference>
<comment type="pathway">
    <text evidence="1">Protein modification; protein glycosylation.</text>
</comment>
<comment type="catalytic activity">
    <reaction evidence="19">
        <text>an N-acetyl-alpha-neuraminyl-(2-&gt;3)-beta-D-galactosyl-(1-&gt;4)-N-acetyl-beta-D-glucosaminyl derivative + GDP-beta-L-fucose = an alpha-Neu5Ac-(2-&gt;3)-beta-D-Gal-(1-&gt;4)-[alpha-L-Fuc-(1-&gt;3)]-beta-D-GlcNAc derivative + GDP + H(+)</text>
        <dbReference type="Rhea" id="RHEA:56076"/>
        <dbReference type="ChEBI" id="CHEBI:15378"/>
        <dbReference type="ChEBI" id="CHEBI:57273"/>
        <dbReference type="ChEBI" id="CHEBI:58189"/>
        <dbReference type="ChEBI" id="CHEBI:136545"/>
        <dbReference type="ChEBI" id="CHEBI:139509"/>
    </reaction>
    <physiologicalReaction direction="left-to-right" evidence="19">
        <dbReference type="Rhea" id="RHEA:56077"/>
    </physiologicalReaction>
</comment>
<dbReference type="GO" id="GO:0006629">
    <property type="term" value="P:lipid metabolic process"/>
    <property type="evidence" value="ECO:0007669"/>
    <property type="project" value="UniProtKB-KW"/>
</dbReference>
<evidence type="ECO:0000256" key="14">
    <source>
        <dbReference type="ARBA" id="ARBA00023180"/>
    </source>
</evidence>
<evidence type="ECO:0000256" key="22">
    <source>
        <dbReference type="ARBA" id="ARBA00043828"/>
    </source>
</evidence>
<evidence type="ECO:0000256" key="4">
    <source>
        <dbReference type="ARBA" id="ARBA00011738"/>
    </source>
</evidence>
<evidence type="ECO:0000256" key="20">
    <source>
        <dbReference type="ARBA" id="ARBA00036757"/>
    </source>
</evidence>
<comment type="catalytic activity">
    <reaction evidence="16">
        <text>alpha-D-galactosyl-(1-&gt;3)-beta-D-galactosyl-(1-&gt;4)-N-acetyl-beta-D-glucosaminyl-(1-&gt;3)-beta-D-galactosyl-(1-&gt;4)-beta-D-glucosyl-(1&lt;-&gt;1')-ceramide + GDP-beta-L-fucose = a neolactoside IV(3)-alpha-Gal,III(3)-alpha-Fuc-nLc4Cer + GDP + H(+)</text>
        <dbReference type="Rhea" id="RHEA:48380"/>
        <dbReference type="ChEBI" id="CHEBI:15378"/>
        <dbReference type="ChEBI" id="CHEBI:57273"/>
        <dbReference type="ChEBI" id="CHEBI:58189"/>
        <dbReference type="ChEBI" id="CHEBI:90380"/>
        <dbReference type="ChEBI" id="CHEBI:90381"/>
    </reaction>
    <physiologicalReaction direction="left-to-right" evidence="16">
        <dbReference type="Rhea" id="RHEA:48381"/>
    </physiologicalReaction>
</comment>
<accession>A0AAY4C3N0</accession>
<sequence>MATQSLVRALQRHFTTVIVLMSLLAALIYYAYRPGLQSCSDPSDCSEICLEMLKKEDVEPVKEPTLPKALKTEPDTTVLIWFWPFGQKFDLIPCSEMYNIQGCHLTDDRTLFSKADGVIIHHRDIAPDLSNLPQLPRPTHQKWIWWNDESPSFTSKNPALSSLFNLTTSYRQDSDIFMPYGKLINQPSANFKIPKKDKVVCWIISHWDRNLKRHRYYEELKEHINISMFGTSVGKPVDSESFPKIMSSCKFYLSFENSIHVDYVTEKLFNPLLFGTVPVVLGPPRENYEEHVPGDSFIHVDDFPSLKELADKLRLLDKNPALYEQYFNWHKSYQIQVGSPLESACHTCLLLRMQRTYKVIKNLNKWFWG</sequence>
<dbReference type="Pfam" id="PF00852">
    <property type="entry name" value="Glyco_transf_10"/>
    <property type="match status" value="1"/>
</dbReference>
<evidence type="ECO:0000256" key="12">
    <source>
        <dbReference type="ARBA" id="ARBA00023136"/>
    </source>
</evidence>
<organism evidence="27 28">
    <name type="scientific">Denticeps clupeoides</name>
    <name type="common">denticle herring</name>
    <dbReference type="NCBI Taxonomy" id="299321"/>
    <lineage>
        <taxon>Eukaryota</taxon>
        <taxon>Metazoa</taxon>
        <taxon>Chordata</taxon>
        <taxon>Craniata</taxon>
        <taxon>Vertebrata</taxon>
        <taxon>Euteleostomi</taxon>
        <taxon>Actinopterygii</taxon>
        <taxon>Neopterygii</taxon>
        <taxon>Teleostei</taxon>
        <taxon>Clupei</taxon>
        <taxon>Clupeiformes</taxon>
        <taxon>Denticipitoidei</taxon>
        <taxon>Denticipitidae</taxon>
        <taxon>Denticeps</taxon>
    </lineage>
</organism>
<name>A0AAY4C3N0_9TELE</name>
<evidence type="ECO:0000256" key="1">
    <source>
        <dbReference type="ARBA" id="ARBA00004922"/>
    </source>
</evidence>
<keyword evidence="13" id="KW-1015">Disulfide bond</keyword>
<dbReference type="PANTHER" id="PTHR11929:SF10">
    <property type="entry name" value="4-GALACTOSYL-N-ACETYLGLUCOSAMINIDE 3-ALPHA-L-FUCOSYLTRANSFERASE 9"/>
    <property type="match status" value="1"/>
</dbReference>
<evidence type="ECO:0000256" key="15">
    <source>
        <dbReference type="ARBA" id="ARBA00029329"/>
    </source>
</evidence>
<keyword evidence="12 24" id="KW-0472">Membrane</keyword>
<dbReference type="InterPro" id="IPR038577">
    <property type="entry name" value="GT10-like_C_sf"/>
</dbReference>
<protein>
    <recommendedName>
        <fullName evidence="24">Fucosyltransferase</fullName>
        <ecNumber evidence="24">2.4.1.-</ecNumber>
    </recommendedName>
</protein>
<dbReference type="GO" id="GO:0017083">
    <property type="term" value="F:4-galactosyl-N-acetylglucosaminide 3-alpha-L-fucosyltransferase activity"/>
    <property type="evidence" value="ECO:0007669"/>
    <property type="project" value="UniProtKB-EC"/>
</dbReference>
<keyword evidence="14" id="KW-0325">Glycoprotein</keyword>
<evidence type="ECO:0000256" key="10">
    <source>
        <dbReference type="ARBA" id="ARBA00023034"/>
    </source>
</evidence>
<proteinExistence type="inferred from homology"/>
<keyword evidence="9 24" id="KW-1133">Transmembrane helix</keyword>
<comment type="similarity">
    <text evidence="3 24">Belongs to the glycosyltransferase 10 family.</text>
</comment>
<dbReference type="Gene3D" id="3.40.50.11660">
    <property type="entry name" value="Glycosyl transferase family 10, C-terminal domain"/>
    <property type="match status" value="1"/>
</dbReference>
<dbReference type="InterPro" id="IPR031481">
    <property type="entry name" value="Glyco_tran_10_N"/>
</dbReference>
<evidence type="ECO:0000256" key="18">
    <source>
        <dbReference type="ARBA" id="ARBA00036295"/>
    </source>
</evidence>
<evidence type="ECO:0000256" key="7">
    <source>
        <dbReference type="ARBA" id="ARBA00022692"/>
    </source>
</evidence>
<dbReference type="PANTHER" id="PTHR11929">
    <property type="entry name" value="ALPHA- 1,3 -FUCOSYLTRANSFERASE"/>
    <property type="match status" value="1"/>
</dbReference>
<evidence type="ECO:0000256" key="16">
    <source>
        <dbReference type="ARBA" id="ARBA00036053"/>
    </source>
</evidence>
<evidence type="ECO:0000256" key="17">
    <source>
        <dbReference type="ARBA" id="ARBA00036234"/>
    </source>
</evidence>
<keyword evidence="6 24" id="KW-0808">Transferase</keyword>
<dbReference type="GeneTree" id="ENSGT00940000155095"/>
<dbReference type="Proteomes" id="UP000694580">
    <property type="component" value="Chromosome 12"/>
</dbReference>
<comment type="subunit">
    <text evidence="4">Homodimer.</text>
</comment>
<reference evidence="27" key="3">
    <citation type="submission" date="2025-09" db="UniProtKB">
        <authorList>
            <consortium name="Ensembl"/>
        </authorList>
    </citation>
    <scope>IDENTIFICATION</scope>
</reference>
<feature type="domain" description="Fucosyltransferase C-terminal" evidence="25">
    <location>
        <begin position="194"/>
        <end position="366"/>
    </location>
</feature>
<dbReference type="InterPro" id="IPR055270">
    <property type="entry name" value="Glyco_tran_10_C"/>
</dbReference>
<evidence type="ECO:0000256" key="21">
    <source>
        <dbReference type="ARBA" id="ARBA00037848"/>
    </source>
</evidence>
<evidence type="ECO:0000256" key="9">
    <source>
        <dbReference type="ARBA" id="ARBA00022989"/>
    </source>
</evidence>
<evidence type="ECO:0000256" key="6">
    <source>
        <dbReference type="ARBA" id="ARBA00022679"/>
    </source>
</evidence>
<comment type="catalytic activity">
    <reaction evidence="17">
        <text>an alpha-Neu5Ac-(2-&gt;3)-beta-D-Gal-(1-&gt;4)-beta-D-GlcNAc-(1-&gt;3)-beta-D-Gal-(1-&gt;4)-beta-D-GlcNAc derivative + GDP-beta-L-fucose = an alpha-Neu5Ac-(2-&gt;3)-beta-D-Gal-(1-&gt;4)-beta-D-GlcNAc-(1-&gt;3)-beta-D-Gal-(1-&gt;4)-[alpha-L-Fuc-(1-&gt;3)]-beta-D-GlcNAc derivative + GDP + H(+)</text>
        <dbReference type="Rhea" id="RHEA:68044"/>
        <dbReference type="ChEBI" id="CHEBI:15378"/>
        <dbReference type="ChEBI" id="CHEBI:57273"/>
        <dbReference type="ChEBI" id="CHEBI:58189"/>
        <dbReference type="ChEBI" id="CHEBI:145343"/>
        <dbReference type="ChEBI" id="CHEBI:176900"/>
    </reaction>
    <physiologicalReaction direction="left-to-right" evidence="17">
        <dbReference type="Rhea" id="RHEA:68045"/>
    </physiologicalReaction>
</comment>
<dbReference type="Ensembl" id="ENSDCDT00010034017.1">
    <property type="protein sequence ID" value="ENSDCDP00010027524.1"/>
    <property type="gene ID" value="ENSDCDG00010017411.1"/>
</dbReference>
<evidence type="ECO:0000256" key="24">
    <source>
        <dbReference type="RuleBase" id="RU003832"/>
    </source>
</evidence>
<comment type="catalytic activity">
    <reaction evidence="23">
        <text>an alpha-L-Fuc-(1-&gt;2)-beta-D-Gal-(1-&gt;4)-beta-D-GlcNAc derivative + GDP-beta-L-fucose = an alpha-L-Fuc-(1-&gt;2)-beta-D-Gal-(1-&gt;4)-[alpha-L-Fuc-(1-&gt;3)]-beta-D-GlcNAc derivative + GDP + H(+)</text>
        <dbReference type="Rhea" id="RHEA:77191"/>
        <dbReference type="ChEBI" id="CHEBI:15378"/>
        <dbReference type="ChEBI" id="CHEBI:57273"/>
        <dbReference type="ChEBI" id="CHEBI:58189"/>
        <dbReference type="ChEBI" id="CHEBI:133510"/>
        <dbReference type="ChEBI" id="CHEBI:195560"/>
    </reaction>
    <physiologicalReaction direction="left-to-right" evidence="23">
        <dbReference type="Rhea" id="RHEA:77192"/>
    </physiologicalReaction>
</comment>
<evidence type="ECO:0000256" key="5">
    <source>
        <dbReference type="ARBA" id="ARBA00022676"/>
    </source>
</evidence>
<evidence type="ECO:0000256" key="11">
    <source>
        <dbReference type="ARBA" id="ARBA00023098"/>
    </source>
</evidence>
<comment type="catalytic activity">
    <reaction evidence="20">
        <text>a neolactoside nLc4Cer + GDP-beta-L-fucose = a neolactoside III(3)-alpha-Fuc-nLc4Cer + GDP + H(+)</text>
        <dbReference type="Rhea" id="RHEA:48376"/>
        <dbReference type="ChEBI" id="CHEBI:15378"/>
        <dbReference type="ChEBI" id="CHEBI:57273"/>
        <dbReference type="ChEBI" id="CHEBI:58189"/>
        <dbReference type="ChEBI" id="CHEBI:90376"/>
        <dbReference type="ChEBI" id="CHEBI:90379"/>
    </reaction>
    <physiologicalReaction direction="left-to-right" evidence="20">
        <dbReference type="Rhea" id="RHEA:48377"/>
    </physiologicalReaction>
</comment>
<evidence type="ECO:0000259" key="25">
    <source>
        <dbReference type="Pfam" id="PF00852"/>
    </source>
</evidence>
<comment type="pathway">
    <text evidence="2">Glycolipid biosynthesis.</text>
</comment>
<keyword evidence="28" id="KW-1185">Reference proteome</keyword>
<gene>
    <name evidence="27" type="primary">FUT9</name>
</gene>
<comment type="catalytic activity">
    <reaction evidence="18">
        <text>alpha-N-glycoloylneuraminosyl-(2-&gt;3)-beta-D-galactosyl-(1-&gt;4)-N-acetyl-beta-D-glucosaminyl-(1-&gt;3)-beta-D-galactosyl-(1-&gt;4)-N-acetyl-beta-D-glucosaminyl-(1-&gt;3)-beta-D-galactosyl-(1-&gt;4)-beta-D-glucosyl-(1&lt;-&gt;1')-ceramide + GDP-beta-L-fucose = alpha-N-glycoloylneuraminosyl-(2-&gt;3)-beta-D-galactosyl-(1-&gt;4)-N-acetyl-beta-D-glucosaminyl-(1-&gt;3)-beta-D-galactosyl-(1-&gt;4)-[alpha-L-fucosyl-(1-&gt;3)]-N-acetyl-beta-D-glucosaminyl-(1-&gt;3)-beta-D-galactosyl-(1-&gt;4)-beta-D-glucosyl-(1&lt;-&gt;1')-ceramide + GDP + H(+)</text>
        <dbReference type="Rhea" id="RHEA:48388"/>
        <dbReference type="ChEBI" id="CHEBI:15378"/>
        <dbReference type="ChEBI" id="CHEBI:57273"/>
        <dbReference type="ChEBI" id="CHEBI:58189"/>
        <dbReference type="ChEBI" id="CHEBI:90383"/>
        <dbReference type="ChEBI" id="CHEBI:90384"/>
    </reaction>
    <physiologicalReaction direction="left-to-right" evidence="18">
        <dbReference type="Rhea" id="RHEA:48389"/>
    </physiologicalReaction>
</comment>
<evidence type="ECO:0000256" key="19">
    <source>
        <dbReference type="ARBA" id="ARBA00036481"/>
    </source>
</evidence>
<dbReference type="GO" id="GO:0032580">
    <property type="term" value="C:Golgi cisterna membrane"/>
    <property type="evidence" value="ECO:0007669"/>
    <property type="project" value="UniProtKB-SubCell"/>
</dbReference>
<comment type="catalytic activity">
    <reaction evidence="22">
        <text>beta-D-Gal-(1-&gt;4)-beta-D-GlcNAc-(1-&gt;3)-beta-D-Gal-(1-&gt;4)-D-Glc + GDP-beta-L-fucose = beta-D-Gal-(1-&gt;4)-[alpha-L-Fuc-(1-&gt;3)]-beta-D-GlcNAc-(1-&gt;3)-beta-D-Gal-(1-&gt;4)-D-Glc + GDP + H(+)</text>
        <dbReference type="Rhea" id="RHEA:77187"/>
        <dbReference type="ChEBI" id="CHEBI:15378"/>
        <dbReference type="ChEBI" id="CHEBI:57273"/>
        <dbReference type="ChEBI" id="CHEBI:58189"/>
        <dbReference type="ChEBI" id="CHEBI:60239"/>
        <dbReference type="ChEBI" id="CHEBI:61352"/>
    </reaction>
    <physiologicalReaction direction="left-to-right" evidence="22">
        <dbReference type="Rhea" id="RHEA:77188"/>
    </physiologicalReaction>
</comment>
<evidence type="ECO:0000256" key="3">
    <source>
        <dbReference type="ARBA" id="ARBA00008919"/>
    </source>
</evidence>
<keyword evidence="11" id="KW-0443">Lipid metabolism</keyword>
<evidence type="ECO:0000256" key="13">
    <source>
        <dbReference type="ARBA" id="ARBA00023157"/>
    </source>
</evidence>
<dbReference type="FunFam" id="3.40.50.11660:FF:000001">
    <property type="entry name" value="alpha-(1,3)-fucosyltransferase 9"/>
    <property type="match status" value="1"/>
</dbReference>